<protein>
    <recommendedName>
        <fullName evidence="3">GDP-mannose 4,6-dehydratase</fullName>
        <ecNumber evidence="3">4.2.1.47</ecNumber>
    </recommendedName>
</protein>
<dbReference type="EC" id="4.2.1.47" evidence="3"/>
<dbReference type="Proteomes" id="UP000813463">
    <property type="component" value="Chromosome 4"/>
</dbReference>
<feature type="domain" description="NAD(P)-binding" evidence="5">
    <location>
        <begin position="210"/>
        <end position="299"/>
    </location>
</feature>
<reference evidence="6" key="1">
    <citation type="journal article" date="2021" name="Nat. Commun.">
        <title>Genomic analyses provide insights into spinach domestication and the genetic basis of agronomic traits.</title>
        <authorList>
            <person name="Cai X."/>
            <person name="Sun X."/>
            <person name="Xu C."/>
            <person name="Sun H."/>
            <person name="Wang X."/>
            <person name="Ge C."/>
            <person name="Zhang Z."/>
            <person name="Wang Q."/>
            <person name="Fei Z."/>
            <person name="Jiao C."/>
            <person name="Wang Q."/>
        </authorList>
    </citation>
    <scope>NUCLEOTIDE SEQUENCE [LARGE SCALE GENOMIC DNA]</scope>
    <source>
        <strain evidence="6">cv. Varoflay</strain>
    </source>
</reference>
<dbReference type="Gene3D" id="3.40.50.720">
    <property type="entry name" value="NAD(P)-binding Rossmann-like Domain"/>
    <property type="match status" value="1"/>
</dbReference>
<evidence type="ECO:0000313" key="7">
    <source>
        <dbReference type="RefSeq" id="XP_056682609.1"/>
    </source>
</evidence>
<dbReference type="SUPFAM" id="SSF51735">
    <property type="entry name" value="NAD(P)-binding Rossmann-fold domains"/>
    <property type="match status" value="1"/>
</dbReference>
<sequence length="304" mass="34825">MTYTDYILRLYLHMKVSERTAIRAASKEVSHEVKTLMDTEAIDSFKQTQHLLLGRLQDSNASDLDYIFLKLRNIKSKIFATYPDAFPNESLEVVDTGPDLEFEYPFKSKEYEVTIHRIVQIPQCKIDFALCISLPSLLHVFAFLSSSFLFHFHFQEALDLSLPPVSSAPFVVLFPSIKSVTFIKSLSFFQKYIFALTFNCAIHSAFMSRVVFNSPFSGSNEAYFLAVTRAVGMIKIGIHSQLFLGNLQPSRDLGFVEDYVEAMWLMLQQEKPDDYVVATEKSHSVEEFLEAAFGYVGLNWWDHV</sequence>
<evidence type="ECO:0000256" key="2">
    <source>
        <dbReference type="ARBA" id="ARBA00009263"/>
    </source>
</evidence>
<evidence type="ECO:0000256" key="3">
    <source>
        <dbReference type="ARBA" id="ARBA00011989"/>
    </source>
</evidence>
<dbReference type="InterPro" id="IPR006368">
    <property type="entry name" value="GDP_Man_deHydtase"/>
</dbReference>
<dbReference type="InterPro" id="IPR036291">
    <property type="entry name" value="NAD(P)-bd_dom_sf"/>
</dbReference>
<comment type="cofactor">
    <cofactor evidence="1">
        <name>NADP(+)</name>
        <dbReference type="ChEBI" id="CHEBI:58349"/>
    </cofactor>
</comment>
<evidence type="ECO:0000259" key="5">
    <source>
        <dbReference type="Pfam" id="PF16363"/>
    </source>
</evidence>
<dbReference type="GeneID" id="130459322"/>
<gene>
    <name evidence="7" type="primary">LOC130459322</name>
</gene>
<reference evidence="7" key="2">
    <citation type="submission" date="2025-08" db="UniProtKB">
        <authorList>
            <consortium name="RefSeq"/>
        </authorList>
    </citation>
    <scope>IDENTIFICATION</scope>
    <source>
        <tissue evidence="7">Leaf</tissue>
    </source>
</reference>
<dbReference type="Pfam" id="PF16363">
    <property type="entry name" value="GDP_Man_Dehyd"/>
    <property type="match status" value="1"/>
</dbReference>
<dbReference type="PANTHER" id="PTHR43715">
    <property type="entry name" value="GDP-MANNOSE 4,6-DEHYDRATASE"/>
    <property type="match status" value="1"/>
</dbReference>
<dbReference type="InterPro" id="IPR016040">
    <property type="entry name" value="NAD(P)-bd_dom"/>
</dbReference>
<name>A0ABM3QGW9_SPIOL</name>
<evidence type="ECO:0000313" key="6">
    <source>
        <dbReference type="Proteomes" id="UP000813463"/>
    </source>
</evidence>
<keyword evidence="6" id="KW-1185">Reference proteome</keyword>
<dbReference type="PANTHER" id="PTHR43715:SF1">
    <property type="entry name" value="GDP-MANNOSE 4,6 DEHYDRATASE"/>
    <property type="match status" value="1"/>
</dbReference>
<dbReference type="Gene3D" id="3.90.25.10">
    <property type="entry name" value="UDP-galactose 4-epimerase, domain 1"/>
    <property type="match status" value="1"/>
</dbReference>
<dbReference type="RefSeq" id="XP_056682609.1">
    <property type="nucleotide sequence ID" value="XM_056826631.1"/>
</dbReference>
<evidence type="ECO:0000256" key="4">
    <source>
        <dbReference type="ARBA" id="ARBA00023239"/>
    </source>
</evidence>
<keyword evidence="4" id="KW-0456">Lyase</keyword>
<comment type="similarity">
    <text evidence="2">Belongs to the NAD(P)-dependent epimerase/dehydratase family. GDP-mannose 4,6-dehydratase subfamily.</text>
</comment>
<organism evidence="6 7">
    <name type="scientific">Spinacia oleracea</name>
    <name type="common">Spinach</name>
    <dbReference type="NCBI Taxonomy" id="3562"/>
    <lineage>
        <taxon>Eukaryota</taxon>
        <taxon>Viridiplantae</taxon>
        <taxon>Streptophyta</taxon>
        <taxon>Embryophyta</taxon>
        <taxon>Tracheophyta</taxon>
        <taxon>Spermatophyta</taxon>
        <taxon>Magnoliopsida</taxon>
        <taxon>eudicotyledons</taxon>
        <taxon>Gunneridae</taxon>
        <taxon>Pentapetalae</taxon>
        <taxon>Caryophyllales</taxon>
        <taxon>Chenopodiaceae</taxon>
        <taxon>Chenopodioideae</taxon>
        <taxon>Anserineae</taxon>
        <taxon>Spinacia</taxon>
    </lineage>
</organism>
<accession>A0ABM3QGW9</accession>
<proteinExistence type="inferred from homology"/>
<evidence type="ECO:0000256" key="1">
    <source>
        <dbReference type="ARBA" id="ARBA00001937"/>
    </source>
</evidence>